<dbReference type="Proteomes" id="UP000217276">
    <property type="component" value="Chromosome"/>
</dbReference>
<dbReference type="RefSeq" id="WP_095913009.1">
    <property type="nucleotide sequence ID" value="NZ_CP022384.1"/>
</dbReference>
<keyword evidence="1" id="KW-0812">Transmembrane</keyword>
<dbReference type="EMBL" id="CP022384">
    <property type="protein sequence ID" value="ATA81087.1"/>
    <property type="molecule type" value="Genomic_DNA"/>
</dbReference>
<dbReference type="AlphaFoldDB" id="A0A250FAN5"/>
<accession>A0A250FAN5</accession>
<keyword evidence="3" id="KW-1185">Reference proteome</keyword>
<sequence length="153" mass="15938">MKMNQKQIIESAAFSVGATVGAMGSRVVADKLTTTLKSGAVRHGLLGIAGIALVAFITPKDNATKFAQGAGVGIAATQLTAAIKAVMTEDGKKPMQEGVMKTALGSPETEVVYVDSTPAIDNYDYYPYENVESTTTSTQPTAFLSAPSQFAEV</sequence>
<evidence type="ECO:0000256" key="1">
    <source>
        <dbReference type="SAM" id="Phobius"/>
    </source>
</evidence>
<evidence type="ECO:0000313" key="3">
    <source>
        <dbReference type="Proteomes" id="UP000217276"/>
    </source>
</evidence>
<feature type="transmembrane region" description="Helical" evidence="1">
    <location>
        <begin position="39"/>
        <end position="58"/>
    </location>
</feature>
<evidence type="ECO:0000313" key="2">
    <source>
        <dbReference type="EMBL" id="ATA81087.1"/>
    </source>
</evidence>
<reference evidence="3" key="1">
    <citation type="submission" date="2017-06" db="EMBL/GenBank/DDBJ databases">
        <title>Capnocytophaga spp. assemblies.</title>
        <authorList>
            <person name="Gulvik C.A."/>
        </authorList>
    </citation>
    <scope>NUCLEOTIDE SEQUENCE [LARGE SCALE GENOMIC DNA]</scope>
    <source>
        <strain evidence="3">H6253</strain>
    </source>
</reference>
<protein>
    <submittedName>
        <fullName evidence="2">Uncharacterized protein</fullName>
    </submittedName>
</protein>
<proteinExistence type="predicted"/>
<keyword evidence="1" id="KW-1133">Transmembrane helix</keyword>
<gene>
    <name evidence="2" type="ORF">CGC53_01315</name>
</gene>
<keyword evidence="1" id="KW-0472">Membrane</keyword>
<dbReference type="KEGG" id="clk:CGC53_01315"/>
<name>A0A250FAN5_9FLAO</name>
<organism evidence="2 3">
    <name type="scientific">Capnocytophaga leadbetteri</name>
    <dbReference type="NCBI Taxonomy" id="327575"/>
    <lineage>
        <taxon>Bacteria</taxon>
        <taxon>Pseudomonadati</taxon>
        <taxon>Bacteroidota</taxon>
        <taxon>Flavobacteriia</taxon>
        <taxon>Flavobacteriales</taxon>
        <taxon>Flavobacteriaceae</taxon>
        <taxon>Capnocytophaga</taxon>
    </lineage>
</organism>